<dbReference type="Pfam" id="PF01075">
    <property type="entry name" value="Glyco_transf_9"/>
    <property type="match status" value="1"/>
</dbReference>
<comment type="caution">
    <text evidence="2">The sequence shown here is derived from an EMBL/GenBank/DDBJ whole genome shotgun (WGS) entry which is preliminary data.</text>
</comment>
<organism evidence="2 3">
    <name type="scientific">Candidatus Dactylopiibacterium carminicum</name>
    <dbReference type="NCBI Taxonomy" id="857335"/>
    <lineage>
        <taxon>Bacteria</taxon>
        <taxon>Pseudomonadati</taxon>
        <taxon>Pseudomonadota</taxon>
        <taxon>Betaproteobacteria</taxon>
        <taxon>Rhodocyclales</taxon>
        <taxon>Rhodocyclaceae</taxon>
        <taxon>Candidatus Dactylopiibacterium</taxon>
    </lineage>
</organism>
<protein>
    <recommendedName>
        <fullName evidence="5">Glycosyltransferase</fullName>
    </recommendedName>
</protein>
<dbReference type="AlphaFoldDB" id="A0A272EN64"/>
<dbReference type="RefSeq" id="WP_095525816.1">
    <property type="nucleotide sequence ID" value="NZ_MDUX01000074.1"/>
</dbReference>
<evidence type="ECO:0000313" key="3">
    <source>
        <dbReference type="Proteomes" id="UP000216107"/>
    </source>
</evidence>
<sequence length="135" mass="15139">MDVDFVSLQPELRERDLAPFAASRIVDLRNALPDFEATAAAICALDLVISVDTSVAHMAAALGRPVWLLLPAKPDWRWLLAREDSPWYPGMRLFRQPRHDDWASVVTHVCEALRERLARTTPDAANRQAICPSVP</sequence>
<reference evidence="1 4" key="1">
    <citation type="submission" date="2016-08" db="EMBL/GenBank/DDBJ databases">
        <title>Candidatus Dactylopiibacterium carminicum genome sequence.</title>
        <authorList>
            <person name="Ramirez-Puebla S.T."/>
            <person name="Ormeno-Orrillo E."/>
            <person name="Vera-Ponce De Leon A."/>
            <person name="Luis L."/>
            <person name="Sanchez-Flores A."/>
            <person name="Monica R."/>
            <person name="Martinez-Romero E."/>
        </authorList>
    </citation>
    <scope>NUCLEOTIDE SEQUENCE [LARGE SCALE GENOMIC DNA]</scope>
    <source>
        <strain evidence="1">END1</strain>
    </source>
</reference>
<reference evidence="2 3" key="2">
    <citation type="submission" date="2017-07" db="EMBL/GenBank/DDBJ databases">
        <title>Candidatus Dactylopiibacterium carminicum, a nitrogen-fixing symbiont of the cochineal insect Dactylopius coccus and Dactylopius opuntiae (Hemiptera: Coccoidea: Dactylopiidae).</title>
        <authorList>
            <person name="Vera A."/>
        </authorList>
    </citation>
    <scope>NUCLEOTIDE SEQUENCE [LARGE SCALE GENOMIC DNA]</scope>
    <source>
        <strain evidence="2 3">NFDCM</strain>
    </source>
</reference>
<evidence type="ECO:0000313" key="1">
    <source>
        <dbReference type="EMBL" id="KAF7597956.1"/>
    </source>
</evidence>
<keyword evidence="4" id="KW-1185">Reference proteome</keyword>
<dbReference type="GO" id="GO:0016757">
    <property type="term" value="F:glycosyltransferase activity"/>
    <property type="evidence" value="ECO:0007669"/>
    <property type="project" value="InterPro"/>
</dbReference>
<dbReference type="Proteomes" id="UP000216107">
    <property type="component" value="Unassembled WGS sequence"/>
</dbReference>
<evidence type="ECO:0000313" key="2">
    <source>
        <dbReference type="EMBL" id="PAS91529.1"/>
    </source>
</evidence>
<evidence type="ECO:0000313" key="4">
    <source>
        <dbReference type="Proteomes" id="UP000623509"/>
    </source>
</evidence>
<dbReference type="Proteomes" id="UP000623509">
    <property type="component" value="Unassembled WGS sequence"/>
</dbReference>
<dbReference type="Gene3D" id="3.40.50.2000">
    <property type="entry name" value="Glycogen Phosphorylase B"/>
    <property type="match status" value="1"/>
</dbReference>
<dbReference type="OrthoDB" id="9814129at2"/>
<dbReference type="SUPFAM" id="SSF53756">
    <property type="entry name" value="UDP-Glycosyltransferase/glycogen phosphorylase"/>
    <property type="match status" value="1"/>
</dbReference>
<dbReference type="EMBL" id="NMRN01000077">
    <property type="protein sequence ID" value="PAS91529.1"/>
    <property type="molecule type" value="Genomic_DNA"/>
</dbReference>
<dbReference type="InterPro" id="IPR002201">
    <property type="entry name" value="Glyco_trans_9"/>
</dbReference>
<gene>
    <name evidence="1" type="ORF">BGI27_15915</name>
    <name evidence="2" type="ORF">CGU29_15955</name>
</gene>
<name>A0A272EN64_9RHOO</name>
<evidence type="ECO:0008006" key="5">
    <source>
        <dbReference type="Google" id="ProtNLM"/>
    </source>
</evidence>
<dbReference type="EMBL" id="MDUX01000074">
    <property type="protein sequence ID" value="KAF7597956.1"/>
    <property type="molecule type" value="Genomic_DNA"/>
</dbReference>
<proteinExistence type="predicted"/>
<accession>A0A272EN64</accession>